<sequence length="70" mass="8312">MMLQYLMDDNIDPFYVKQLRRKNRDLVVWAIGEPNAPEKETLDPEILTWCEINNFILNTGMSIRIKTNQI</sequence>
<accession>A0A5A5RM07</accession>
<protein>
    <submittedName>
        <fullName evidence="1">Uncharacterized protein</fullName>
    </submittedName>
</protein>
<dbReference type="Proteomes" id="UP000324917">
    <property type="component" value="Unassembled WGS sequence"/>
</dbReference>
<gene>
    <name evidence="1" type="ORF">MiTe_02676</name>
</gene>
<dbReference type="RefSeq" id="WP_149987155.1">
    <property type="nucleotide sequence ID" value="NZ_BHVP01000049.1"/>
</dbReference>
<evidence type="ECO:0000313" key="2">
    <source>
        <dbReference type="Proteomes" id="UP000324917"/>
    </source>
</evidence>
<evidence type="ECO:0000313" key="1">
    <source>
        <dbReference type="EMBL" id="GCA75839.1"/>
    </source>
</evidence>
<comment type="caution">
    <text evidence="1">The sequence shown here is derived from an EMBL/GenBank/DDBJ whole genome shotgun (WGS) entry which is preliminary data.</text>
</comment>
<reference evidence="1 2" key="1">
    <citation type="submission" date="2018-09" db="EMBL/GenBank/DDBJ databases">
        <title>Evolutionary history of phycoerythrin pigmentation in the water bloom-forming cyanobacterium Microcystis aeruginosa.</title>
        <authorList>
            <person name="Tanabe Y."/>
            <person name="Tanabe Y."/>
            <person name="Yamaguchi H."/>
        </authorList>
    </citation>
    <scope>NUCLEOTIDE SEQUENCE [LARGE SCALE GENOMIC DNA]</scope>
    <source>
        <strain evidence="1 2">NIES-2520</strain>
    </source>
</reference>
<name>A0A5A5RM07_MICAE</name>
<organism evidence="1 2">
    <name type="scientific">Microcystis aeruginosa NIES-2520</name>
    <dbReference type="NCBI Taxonomy" id="2303982"/>
    <lineage>
        <taxon>Bacteria</taxon>
        <taxon>Bacillati</taxon>
        <taxon>Cyanobacteriota</taxon>
        <taxon>Cyanophyceae</taxon>
        <taxon>Oscillatoriophycideae</taxon>
        <taxon>Chroococcales</taxon>
        <taxon>Microcystaceae</taxon>
        <taxon>Microcystis</taxon>
    </lineage>
</organism>
<dbReference type="AlphaFoldDB" id="A0A5A5RM07"/>
<proteinExistence type="predicted"/>
<dbReference type="EMBL" id="BHVP01000049">
    <property type="protein sequence ID" value="GCA75839.1"/>
    <property type="molecule type" value="Genomic_DNA"/>
</dbReference>